<feature type="compositionally biased region" description="Low complexity" evidence="7">
    <location>
        <begin position="1182"/>
        <end position="1195"/>
    </location>
</feature>
<organism evidence="9">
    <name type="scientific">Cyprinus carpio</name>
    <name type="common">Common carp</name>
    <dbReference type="NCBI Taxonomy" id="7962"/>
    <lineage>
        <taxon>Eukaryota</taxon>
        <taxon>Metazoa</taxon>
        <taxon>Chordata</taxon>
        <taxon>Craniata</taxon>
        <taxon>Vertebrata</taxon>
        <taxon>Euteleostomi</taxon>
        <taxon>Actinopterygii</taxon>
        <taxon>Neopterygii</taxon>
        <taxon>Teleostei</taxon>
        <taxon>Ostariophysi</taxon>
        <taxon>Cypriniformes</taxon>
        <taxon>Cyprinidae</taxon>
        <taxon>Cyprininae</taxon>
        <taxon>Cyprinus</taxon>
    </lineage>
</organism>
<dbReference type="PANTHER" id="PTHR18947">
    <property type="entry name" value="HOOK PROTEINS"/>
    <property type="match status" value="1"/>
</dbReference>
<dbReference type="GO" id="GO:0007165">
    <property type="term" value="P:signal transduction"/>
    <property type="evidence" value="ECO:0007669"/>
    <property type="project" value="UniProtKB-ARBA"/>
</dbReference>
<evidence type="ECO:0000256" key="7">
    <source>
        <dbReference type="SAM" id="MobiDB-lite"/>
    </source>
</evidence>
<feature type="compositionally biased region" description="Polar residues" evidence="7">
    <location>
        <begin position="1196"/>
        <end position="1213"/>
    </location>
</feature>
<feature type="compositionally biased region" description="Polar residues" evidence="7">
    <location>
        <begin position="1451"/>
        <end position="1460"/>
    </location>
</feature>
<dbReference type="Proteomes" id="UP001155660">
    <property type="component" value="Chromosome B6"/>
</dbReference>
<feature type="coiled-coil region" evidence="6">
    <location>
        <begin position="862"/>
        <end position="896"/>
    </location>
</feature>
<evidence type="ECO:0000256" key="4">
    <source>
        <dbReference type="ARBA" id="ARBA00023054"/>
    </source>
</evidence>
<keyword evidence="3" id="KW-0344">Guanine-nucleotide releasing factor</keyword>
<feature type="compositionally biased region" description="Basic and acidic residues" evidence="7">
    <location>
        <begin position="1434"/>
        <end position="1444"/>
    </location>
</feature>
<comment type="similarity">
    <text evidence="5">Belongs to the CCDC88 family.</text>
</comment>
<feature type="coiled-coil region" evidence="6">
    <location>
        <begin position="242"/>
        <end position="297"/>
    </location>
</feature>
<evidence type="ECO:0000259" key="8">
    <source>
        <dbReference type="Pfam" id="PF19047"/>
    </source>
</evidence>
<feature type="compositionally biased region" description="Polar residues" evidence="7">
    <location>
        <begin position="1506"/>
        <end position="1516"/>
    </location>
</feature>
<feature type="compositionally biased region" description="Polar residues" evidence="7">
    <location>
        <begin position="1233"/>
        <end position="1243"/>
    </location>
</feature>
<dbReference type="InterPro" id="IPR043936">
    <property type="entry name" value="HOOK_N"/>
</dbReference>
<evidence type="ECO:0000256" key="1">
    <source>
        <dbReference type="ARBA" id="ARBA00004496"/>
    </source>
</evidence>
<feature type="region of interest" description="Disordered" evidence="7">
    <location>
        <begin position="1506"/>
        <end position="1564"/>
    </location>
</feature>
<feature type="domain" description="HOOK N-terminal" evidence="8">
    <location>
        <begin position="17"/>
        <end position="160"/>
    </location>
</feature>
<dbReference type="CTD" id="100329473"/>
<dbReference type="GO" id="GO:0005737">
    <property type="term" value="C:cytoplasm"/>
    <property type="evidence" value="ECO:0007669"/>
    <property type="project" value="UniProtKB-SubCell"/>
</dbReference>
<dbReference type="OrthoDB" id="10254988at2759"/>
<dbReference type="RefSeq" id="XP_042581329.1">
    <property type="nucleotide sequence ID" value="XM_042725395.1"/>
</dbReference>
<feature type="compositionally biased region" description="Polar residues" evidence="7">
    <location>
        <begin position="1348"/>
        <end position="1377"/>
    </location>
</feature>
<dbReference type="PANTHER" id="PTHR18947:SF30">
    <property type="entry name" value="GIRDIN"/>
    <property type="match status" value="1"/>
</dbReference>
<gene>
    <name evidence="9" type="primary">ccdc88aa</name>
</gene>
<feature type="compositionally biased region" description="Low complexity" evidence="7">
    <location>
        <begin position="1383"/>
        <end position="1395"/>
    </location>
</feature>
<evidence type="ECO:0000256" key="3">
    <source>
        <dbReference type="ARBA" id="ARBA00022658"/>
    </source>
</evidence>
<feature type="region of interest" description="Disordered" evidence="7">
    <location>
        <begin position="758"/>
        <end position="778"/>
    </location>
</feature>
<dbReference type="Pfam" id="PF19047">
    <property type="entry name" value="HOOK_N"/>
    <property type="match status" value="1"/>
</dbReference>
<dbReference type="GeneID" id="109107374"/>
<reference evidence="9" key="1">
    <citation type="submission" date="2025-08" db="UniProtKB">
        <authorList>
            <consortium name="RefSeq"/>
        </authorList>
    </citation>
    <scope>IDENTIFICATION</scope>
    <source>
        <tissue evidence="9">Muscle</tissue>
    </source>
</reference>
<dbReference type="GO" id="GO:0051959">
    <property type="term" value="F:dynein light intermediate chain binding"/>
    <property type="evidence" value="ECO:0007669"/>
    <property type="project" value="TreeGrafter"/>
</dbReference>
<dbReference type="GO" id="GO:0005813">
    <property type="term" value="C:centrosome"/>
    <property type="evidence" value="ECO:0007669"/>
    <property type="project" value="TreeGrafter"/>
</dbReference>
<evidence type="ECO:0000256" key="5">
    <source>
        <dbReference type="ARBA" id="ARBA00061299"/>
    </source>
</evidence>
<keyword evidence="4 6" id="KW-0175">Coiled coil</keyword>
<comment type="subcellular location">
    <subcellularLocation>
        <location evidence="1">Cytoplasm</location>
    </subcellularLocation>
</comment>
<feature type="coiled-coil region" evidence="6">
    <location>
        <begin position="925"/>
        <end position="1127"/>
    </location>
</feature>
<dbReference type="GO" id="GO:0005085">
    <property type="term" value="F:guanyl-nucleotide exchange factor activity"/>
    <property type="evidence" value="ECO:0007669"/>
    <property type="project" value="UniProtKB-KW"/>
</dbReference>
<dbReference type="GO" id="GO:0030705">
    <property type="term" value="P:cytoskeleton-dependent intracellular transport"/>
    <property type="evidence" value="ECO:0007669"/>
    <property type="project" value="InterPro"/>
</dbReference>
<dbReference type="GO" id="GO:0031122">
    <property type="term" value="P:cytoplasmic microtubule organization"/>
    <property type="evidence" value="ECO:0007669"/>
    <property type="project" value="TreeGrafter"/>
</dbReference>
<proteinExistence type="inferred from homology"/>
<feature type="compositionally biased region" description="Low complexity" evidence="7">
    <location>
        <begin position="1417"/>
        <end position="1433"/>
    </location>
</feature>
<dbReference type="FunFam" id="1.10.418.10:FF:000035">
    <property type="entry name" value="girdin isoform X1"/>
    <property type="match status" value="1"/>
</dbReference>
<feature type="region of interest" description="Disordered" evidence="7">
    <location>
        <begin position="1150"/>
        <end position="1243"/>
    </location>
</feature>
<name>A0A9Q9WDD3_CYPCA</name>
<dbReference type="KEGG" id="ccar:109107374"/>
<keyword evidence="2" id="KW-0963">Cytoplasm</keyword>
<dbReference type="SMR" id="A0A9Q9WDD3"/>
<feature type="compositionally biased region" description="Low complexity" evidence="7">
    <location>
        <begin position="1517"/>
        <end position="1532"/>
    </location>
</feature>
<evidence type="ECO:0000256" key="6">
    <source>
        <dbReference type="SAM" id="Coils"/>
    </source>
</evidence>
<sequence>MEGEIPVILEQFISSPLVTWVKTFGQLGDKEGNMLSEYTELVDGIFLNKVMNQINPKGTVQGLNKVNNDVSQRAQNLSVLIYHIKSYYQDTLHQLIMTPPPSVLLLGRNPLCEEGLEEIRKLLLLLLGCSVQCERKEEYIEKIQSLDFDTKAAIASHIQEVTHCQENVFDLHWLEMEGLCPEDWENLCRSMSINLKMVVDQRDRQFEAIVELMQGKETIKSVVFGDDSSLTESTSSRLPLSQQHLALELTDAKAKIKRLRQELEEKSEQLLDCRQDLDNVEAELKRLQQENMQLLTDARAARMYRDELDSMKERAIRADKLESEVARFRDKLHNMNFYKVKLEELKEDNQVLMESKAMLEEELQSVKARSDKLHHLEKQNLLLDSKLHDMEEERTVDRRRIEELLERNVILELSQKRSMEESQRLGWELELAKNPQQNSELKSLGQEVTEKTCSRLLKLEKENQKLLKTLEELQGTSHPLDEFISESKHIEEKCTPAFANMHNNRVIINTSNQSFDTEHLHASLESTNGNLHGLEVELHELETENQRPQVNFNQNQGQGNIENQVHENGQLEQDKSCLVKENRRLRQQVKIQEASLDSSNLKLVVLEKENRTLAKKTNYLSESCAKNKELEKENQELIHQAGADKRMLMTLREELLDQRLKLQQKESDLEKLTYELERMRLNQETRMGDHEAGDQSLSHCKQLESELESSLMKSLKVKKERMAALEARLQESAKINQQLRHDLKTVKQNYEALLQRDEEERAEAGQCSPPERTLHRESQEATWALLKLKDRLIEVERNNATLQAEKQSLQTQLQTLQVQSDGLQAQIIALQQQTASLQESNTALQTHNAQLQVEKSTVTSQNSSLMAHNAQLQRERQSSEAEREAAIREREDLRTVNELLLRDHERLSVLHERQAAELEVLSHRYSTMENSHRTLEIEHRSLEDRYNTLLQQRAQLEGLQRALREEQQKMQNEICTSRSTTAECQRLRDEKDWLNQTYQKLLAENGELQVEHKSIKSQLNSCKLEQTQLESELSKLKEQNQQLEITSIKLVNQCELLTQLKANLEEENRHLLDQIQSLMLQNRTLLDQTIESKDLFHVEQRQYIDKLNELRRQKEKLEEKIMDQYKFYDPSPPRRRGNWITLKMRKLMKTRTRDQEHVRSSTPQLRSESCEGLDDLRCNDNGSSVGSQGSEESASNSLNGDTVSPKRSSSEYNLSYMKLSESSHSSQEHPDTSHSVSSKPFIPTSQVSTLKMFHVKRNKPKDKDKVKSLFRRSLSMNDLLQSEGCLDEDSGKQGDQPEEQIMLHAIAISKKHSTSSSLFHHYSSIDNHSIICNQGKDFQGDTIPPRNANGTEGQDNGLNGKSSRAPSVSSGEFNISLENEAWSSDSSPLPDPLSSRRQRFSDSPSPARPNHEDLRQSYSSSASGVRRTSSGRSAGERSAQKMDKASIGLYKTQSVQSTESKPALEMQGKSSSVSGCLNCFATPMRSPKTGQALSTLPRASCVISTSEGNSRRASVHSTMSVKSVGSVSSKTGAEPQPDPSDEVLKESPDLEEEEPKPEQLFDSPFTIDSVFTNTIFSE</sequence>
<feature type="coiled-coil region" evidence="6">
    <location>
        <begin position="335"/>
        <end position="407"/>
    </location>
</feature>
<evidence type="ECO:0000256" key="2">
    <source>
        <dbReference type="ARBA" id="ARBA00022490"/>
    </source>
</evidence>
<accession>A0A9Q9WDD3</accession>
<evidence type="ECO:0000313" key="9">
    <source>
        <dbReference type="RefSeq" id="XP_042581329.1"/>
    </source>
</evidence>
<feature type="coiled-coil region" evidence="6">
    <location>
        <begin position="620"/>
        <end position="682"/>
    </location>
</feature>
<feature type="region of interest" description="Disordered" evidence="7">
    <location>
        <begin position="1336"/>
        <end position="1472"/>
    </location>
</feature>
<protein>
    <submittedName>
        <fullName evidence="9">Girdin isoform X1</fullName>
    </submittedName>
</protein>
<dbReference type="GO" id="GO:0008017">
    <property type="term" value="F:microtubule binding"/>
    <property type="evidence" value="ECO:0007669"/>
    <property type="project" value="TreeGrafter"/>
</dbReference>